<dbReference type="Proteomes" id="UP000502345">
    <property type="component" value="Chromosome"/>
</dbReference>
<reference evidence="2 3" key="1">
    <citation type="submission" date="2020-03" db="EMBL/GenBank/DDBJ databases">
        <title>Screen low temperature-resistant strains for efficient degradation of petroleum hydrocarbons under the low temperature.</title>
        <authorList>
            <person name="Wang Y."/>
            <person name="Chen J."/>
        </authorList>
    </citation>
    <scope>NUCLEOTIDE SEQUENCE [LARGE SCALE GENOMIC DNA]</scope>
    <source>
        <strain evidence="2 3">KB1</strain>
    </source>
</reference>
<dbReference type="EMBL" id="CP050124">
    <property type="protein sequence ID" value="QIP41966.1"/>
    <property type="molecule type" value="Genomic_DNA"/>
</dbReference>
<accession>A0A5P3GCY0</accession>
<organism evidence="2 3">
    <name type="scientific">Rhodococcus erythropolis</name>
    <name type="common">Arthrobacter picolinophilus</name>
    <dbReference type="NCBI Taxonomy" id="1833"/>
    <lineage>
        <taxon>Bacteria</taxon>
        <taxon>Bacillati</taxon>
        <taxon>Actinomycetota</taxon>
        <taxon>Actinomycetes</taxon>
        <taxon>Mycobacteriales</taxon>
        <taxon>Nocardiaceae</taxon>
        <taxon>Rhodococcus</taxon>
        <taxon>Rhodococcus erythropolis group</taxon>
    </lineage>
</organism>
<feature type="domain" description="SnoaL-like" evidence="1">
    <location>
        <begin position="26"/>
        <end position="148"/>
    </location>
</feature>
<protein>
    <recommendedName>
        <fullName evidence="1">SnoaL-like domain-containing protein</fullName>
    </recommendedName>
</protein>
<proteinExistence type="predicted"/>
<evidence type="ECO:0000313" key="2">
    <source>
        <dbReference type="EMBL" id="QIP41966.1"/>
    </source>
</evidence>
<evidence type="ECO:0000259" key="1">
    <source>
        <dbReference type="Pfam" id="PF13577"/>
    </source>
</evidence>
<name>A0A5P3GCY0_RHOER</name>
<dbReference type="AlphaFoldDB" id="A0A5P3GCY0"/>
<dbReference type="RefSeq" id="WP_042451074.1">
    <property type="nucleotide sequence ID" value="NZ_CP044284.1"/>
</dbReference>
<evidence type="ECO:0000313" key="3">
    <source>
        <dbReference type="Proteomes" id="UP000502345"/>
    </source>
</evidence>
<sequence>MRSNNIHAVDSGGGPDVRDYSRVDALVAKQEIYEVLARFLRAADRGDVEDARRCYLPGATEDHGGVFTGTADDYIDHIAGAITHPRSLTTHAMTNVLIELDGATAHVESYVLAFARIKHSDGIADTLTAARLIDRFGYEDGRWGIRHRALRWDWNHDMATAEGWIFGMLAPETSLKKSKKFPDDLIYTRQTQEHS</sequence>
<dbReference type="InterPro" id="IPR032710">
    <property type="entry name" value="NTF2-like_dom_sf"/>
</dbReference>
<dbReference type="Gene3D" id="3.10.450.50">
    <property type="match status" value="1"/>
</dbReference>
<dbReference type="Pfam" id="PF13577">
    <property type="entry name" value="SnoaL_4"/>
    <property type="match status" value="1"/>
</dbReference>
<dbReference type="InterPro" id="IPR037401">
    <property type="entry name" value="SnoaL-like"/>
</dbReference>
<gene>
    <name evidence="2" type="ORF">G9444_4723</name>
</gene>
<dbReference type="SUPFAM" id="SSF54427">
    <property type="entry name" value="NTF2-like"/>
    <property type="match status" value="1"/>
</dbReference>